<organism evidence="1">
    <name type="scientific">marine sediment metagenome</name>
    <dbReference type="NCBI Taxonomy" id="412755"/>
    <lineage>
        <taxon>unclassified sequences</taxon>
        <taxon>metagenomes</taxon>
        <taxon>ecological metagenomes</taxon>
    </lineage>
</organism>
<dbReference type="AlphaFoldDB" id="A0A0F9UEA9"/>
<comment type="caution">
    <text evidence="1">The sequence shown here is derived from an EMBL/GenBank/DDBJ whole genome shotgun (WGS) entry which is preliminary data.</text>
</comment>
<accession>A0A0F9UEA9</accession>
<dbReference type="Gene3D" id="3.40.640.10">
    <property type="entry name" value="Type I PLP-dependent aspartate aminotransferase-like (Major domain)"/>
    <property type="match status" value="1"/>
</dbReference>
<dbReference type="EMBL" id="LAZR01000722">
    <property type="protein sequence ID" value="KKN59576.1"/>
    <property type="molecule type" value="Genomic_DNA"/>
</dbReference>
<protein>
    <recommendedName>
        <fullName evidence="2">Aminotransferase class V domain-containing protein</fullName>
    </recommendedName>
</protein>
<name>A0A0F9UEA9_9ZZZZ</name>
<reference evidence="1" key="1">
    <citation type="journal article" date="2015" name="Nature">
        <title>Complex archaea that bridge the gap between prokaryotes and eukaryotes.</title>
        <authorList>
            <person name="Spang A."/>
            <person name="Saw J.H."/>
            <person name="Jorgensen S.L."/>
            <person name="Zaremba-Niedzwiedzka K."/>
            <person name="Martijn J."/>
            <person name="Lind A.E."/>
            <person name="van Eijk R."/>
            <person name="Schleper C."/>
            <person name="Guy L."/>
            <person name="Ettema T.J."/>
        </authorList>
    </citation>
    <scope>NUCLEOTIDE SEQUENCE</scope>
</reference>
<dbReference type="InterPro" id="IPR015421">
    <property type="entry name" value="PyrdxlP-dep_Trfase_major"/>
</dbReference>
<proteinExistence type="predicted"/>
<dbReference type="SUPFAM" id="SSF53383">
    <property type="entry name" value="PLP-dependent transferases"/>
    <property type="match status" value="2"/>
</dbReference>
<sequence length="488" mass="53858">MKPKYRFQFYQEIYDNLPKILEEAGKAAKELGLDKLKNKIGLYPGSSACPGPLPKYVLDAIIKANQTPVLPVREVEDELREVIKDIYGDEYDAAVTNTCEAALRVCFETLIAPPTLRKGDAYRARYIAPYGEDFDFMAAYGRPFPPKYKNLIIDRSCSAGELGVEAKCLLNLDSIFVRLVGAKYEVHGIKFNPVPLMTGTDAEKSIERIAEVAERHADTLAGFESIGYDTPGYGYGEKDESGVPKLKKLIGQLADKYDVPYLVDSASCLPVIGLSPKDIGADVMVWSMDKAARAPISGLIVGKEEIMVPVRKSLGLGGQRHGEVSSHSKALFSLCDPGRDSVVGLTAVLKTLRDDPDKIKRPIDKYHDIITEEFSALKPSRFKDKLIITKSYTMGGTELNYERTWEDGEFGIPIFTSEDLFIKAHPLASAQEEMGIYPALIYSGNIFLGPGLGTLDENAELNEEYARLGVRSLVRAVEIVCKYAGLED</sequence>
<evidence type="ECO:0008006" key="2">
    <source>
        <dbReference type="Google" id="ProtNLM"/>
    </source>
</evidence>
<gene>
    <name evidence="1" type="ORF">LCGC14_0540830</name>
</gene>
<dbReference type="InterPro" id="IPR015424">
    <property type="entry name" value="PyrdxlP-dep_Trfase"/>
</dbReference>
<evidence type="ECO:0000313" key="1">
    <source>
        <dbReference type="EMBL" id="KKN59576.1"/>
    </source>
</evidence>